<protein>
    <submittedName>
        <fullName evidence="2">Uncharacterized protein</fullName>
    </submittedName>
</protein>
<dbReference type="EMBL" id="KV417481">
    <property type="protein sequence ID" value="KZP33849.1"/>
    <property type="molecule type" value="Genomic_DNA"/>
</dbReference>
<evidence type="ECO:0000256" key="1">
    <source>
        <dbReference type="SAM" id="MobiDB-lite"/>
    </source>
</evidence>
<organism evidence="2 3">
    <name type="scientific">Athelia psychrophila</name>
    <dbReference type="NCBI Taxonomy" id="1759441"/>
    <lineage>
        <taxon>Eukaryota</taxon>
        <taxon>Fungi</taxon>
        <taxon>Dikarya</taxon>
        <taxon>Basidiomycota</taxon>
        <taxon>Agaricomycotina</taxon>
        <taxon>Agaricomycetes</taxon>
        <taxon>Agaricomycetidae</taxon>
        <taxon>Atheliales</taxon>
        <taxon>Atheliaceae</taxon>
        <taxon>Athelia</taxon>
    </lineage>
</organism>
<proteinExistence type="predicted"/>
<feature type="compositionally biased region" description="Polar residues" evidence="1">
    <location>
        <begin position="7"/>
        <end position="16"/>
    </location>
</feature>
<reference evidence="2 3" key="1">
    <citation type="journal article" date="2016" name="Mol. Biol. Evol.">
        <title>Comparative Genomics of Early-Diverging Mushroom-Forming Fungi Provides Insights into the Origins of Lignocellulose Decay Capabilities.</title>
        <authorList>
            <person name="Nagy L.G."/>
            <person name="Riley R."/>
            <person name="Tritt A."/>
            <person name="Adam C."/>
            <person name="Daum C."/>
            <person name="Floudas D."/>
            <person name="Sun H."/>
            <person name="Yadav J.S."/>
            <person name="Pangilinan J."/>
            <person name="Larsson K.H."/>
            <person name="Matsuura K."/>
            <person name="Barry K."/>
            <person name="Labutti K."/>
            <person name="Kuo R."/>
            <person name="Ohm R.A."/>
            <person name="Bhattacharya S.S."/>
            <person name="Shirouzu T."/>
            <person name="Yoshinaga Y."/>
            <person name="Martin F.M."/>
            <person name="Grigoriev I.V."/>
            <person name="Hibbett D.S."/>
        </authorList>
    </citation>
    <scope>NUCLEOTIDE SEQUENCE [LARGE SCALE GENOMIC DNA]</scope>
    <source>
        <strain evidence="2 3">CBS 109695</strain>
    </source>
</reference>
<sequence>EACAGFNISQFVSPPTGSERAVPGDAFASGEDATPHFASSEQHAISPTDFGEGQSGLGLDPTLNQSDLTPSTTGIDTAVPPEPTPSEEAVSADNAREVAALERAERENDIAITERALTAFEKTAFSGKKIGREGERPPQAAGA</sequence>
<keyword evidence="3" id="KW-1185">Reference proteome</keyword>
<feature type="non-terminal residue" evidence="2">
    <location>
        <position position="1"/>
    </location>
</feature>
<feature type="region of interest" description="Disordered" evidence="1">
    <location>
        <begin position="1"/>
        <end position="93"/>
    </location>
</feature>
<feature type="compositionally biased region" description="Polar residues" evidence="1">
    <location>
        <begin position="62"/>
        <end position="75"/>
    </location>
</feature>
<accession>A0A166WKH1</accession>
<dbReference type="AlphaFoldDB" id="A0A166WKH1"/>
<evidence type="ECO:0000313" key="2">
    <source>
        <dbReference type="EMBL" id="KZP33849.1"/>
    </source>
</evidence>
<gene>
    <name evidence="2" type="ORF">FIBSPDRAFT_942964</name>
</gene>
<name>A0A166WKH1_9AGAM</name>
<dbReference type="Proteomes" id="UP000076532">
    <property type="component" value="Unassembled WGS sequence"/>
</dbReference>
<evidence type="ECO:0000313" key="3">
    <source>
        <dbReference type="Proteomes" id="UP000076532"/>
    </source>
</evidence>